<feature type="domain" description="Deacetylase PdaC" evidence="2">
    <location>
        <begin position="47"/>
        <end position="145"/>
    </location>
</feature>
<evidence type="ECO:0000256" key="1">
    <source>
        <dbReference type="SAM" id="Coils"/>
    </source>
</evidence>
<dbReference type="Pfam" id="PF13739">
    <property type="entry name" value="PdaC"/>
    <property type="match status" value="1"/>
</dbReference>
<gene>
    <name evidence="3" type="ORF">DWZ68_11295</name>
</gene>
<accession>A0A415QGW2</accession>
<dbReference type="EMBL" id="QRPV01000013">
    <property type="protein sequence ID" value="RHM42248.1"/>
    <property type="molecule type" value="Genomic_DNA"/>
</dbReference>
<dbReference type="AlphaFoldDB" id="A0A415QGW2"/>
<evidence type="ECO:0000313" key="3">
    <source>
        <dbReference type="EMBL" id="RHM42248.1"/>
    </source>
</evidence>
<reference evidence="3 4" key="1">
    <citation type="submission" date="2018-08" db="EMBL/GenBank/DDBJ databases">
        <title>A genome reference for cultivated species of the human gut microbiota.</title>
        <authorList>
            <person name="Zou Y."/>
            <person name="Xue W."/>
            <person name="Luo G."/>
        </authorList>
    </citation>
    <scope>NUCLEOTIDE SEQUENCE [LARGE SCALE GENOMIC DNA]</scope>
    <source>
        <strain evidence="3 4">AF34-33</strain>
    </source>
</reference>
<name>A0A415QGW2_9BACT</name>
<dbReference type="Proteomes" id="UP000286038">
    <property type="component" value="Unassembled WGS sequence"/>
</dbReference>
<protein>
    <submittedName>
        <fullName evidence="3">DUF4163 domain-containing protein</fullName>
    </submittedName>
</protein>
<dbReference type="Gene3D" id="3.30.565.40">
    <property type="entry name" value="Fervidobacterium nodosum Rt17-B1 like"/>
    <property type="match status" value="1"/>
</dbReference>
<keyword evidence="1" id="KW-0175">Coiled coil</keyword>
<comment type="caution">
    <text evidence="3">The sequence shown here is derived from an EMBL/GenBank/DDBJ whole genome shotgun (WGS) entry which is preliminary data.</text>
</comment>
<sequence length="241" mass="27431">MVPVYILRIETEKEMMRNCTFIVVLLALFFTGCEEATIKVGKDFLSHKTNEFDIMIAYPVFTSQKAEVEQGCKAVNEAISRLIDSLQNDLKAQLNEYLQKAREMKEEPMIPFELDVKDSVFMVDRHYISVRLAVYTLTGGANGLTEYYAVNYSLKDKKFLSPEGILNYDKSVEIDKQIQRNFKNPENCFSEVPTLANVTTVNFSGNDICFTYNPLVLGAHYCGAAEIFVPRMLLKGDLLLK</sequence>
<evidence type="ECO:0000259" key="2">
    <source>
        <dbReference type="Pfam" id="PF13739"/>
    </source>
</evidence>
<evidence type="ECO:0000313" key="4">
    <source>
        <dbReference type="Proteomes" id="UP000286038"/>
    </source>
</evidence>
<proteinExistence type="predicted"/>
<dbReference type="InterPro" id="IPR025303">
    <property type="entry name" value="PdaC"/>
</dbReference>
<feature type="coiled-coil region" evidence="1">
    <location>
        <begin position="76"/>
        <end position="107"/>
    </location>
</feature>
<organism evidence="3 4">
    <name type="scientific">Butyricimonas virosa</name>
    <dbReference type="NCBI Taxonomy" id="544645"/>
    <lineage>
        <taxon>Bacteria</taxon>
        <taxon>Pseudomonadati</taxon>
        <taxon>Bacteroidota</taxon>
        <taxon>Bacteroidia</taxon>
        <taxon>Bacteroidales</taxon>
        <taxon>Odoribacteraceae</taxon>
        <taxon>Butyricimonas</taxon>
    </lineage>
</organism>